<dbReference type="SMART" id="SM00671">
    <property type="entry name" value="SEL1"/>
    <property type="match status" value="18"/>
</dbReference>
<dbReference type="Pfam" id="PF08238">
    <property type="entry name" value="Sel1"/>
    <property type="match status" value="17"/>
</dbReference>
<dbReference type="EMBL" id="JAPFFF010000028">
    <property type="protein sequence ID" value="KAK8847236.1"/>
    <property type="molecule type" value="Genomic_DNA"/>
</dbReference>
<evidence type="ECO:0000313" key="3">
    <source>
        <dbReference type="Proteomes" id="UP001470230"/>
    </source>
</evidence>
<dbReference type="InterPro" id="IPR011990">
    <property type="entry name" value="TPR-like_helical_dom_sf"/>
</dbReference>
<dbReference type="Gene3D" id="1.25.40.10">
    <property type="entry name" value="Tetratricopeptide repeat domain"/>
    <property type="match status" value="4"/>
</dbReference>
<name>A0ABR2HIB1_9EUKA</name>
<dbReference type="Proteomes" id="UP001470230">
    <property type="component" value="Unassembled WGS sequence"/>
</dbReference>
<dbReference type="InterPro" id="IPR006597">
    <property type="entry name" value="Sel1-like"/>
</dbReference>
<dbReference type="PROSITE" id="PS50011">
    <property type="entry name" value="PROTEIN_KINASE_DOM"/>
    <property type="match status" value="1"/>
</dbReference>
<dbReference type="Gene3D" id="1.10.510.10">
    <property type="entry name" value="Transferase(Phosphotransferase) domain 1"/>
    <property type="match status" value="1"/>
</dbReference>
<dbReference type="InterPro" id="IPR019734">
    <property type="entry name" value="TPR_rpt"/>
</dbReference>
<comment type="caution">
    <text evidence="2">The sequence shown here is derived from an EMBL/GenBank/DDBJ whole genome shotgun (WGS) entry which is preliminary data.</text>
</comment>
<dbReference type="Pfam" id="PF00069">
    <property type="entry name" value="Pkinase"/>
    <property type="match status" value="1"/>
</dbReference>
<gene>
    <name evidence="2" type="ORF">M9Y10_019820</name>
</gene>
<accession>A0ABR2HIB1</accession>
<dbReference type="InterPro" id="IPR011009">
    <property type="entry name" value="Kinase-like_dom_sf"/>
</dbReference>
<dbReference type="SUPFAM" id="SSF56112">
    <property type="entry name" value="Protein kinase-like (PK-like)"/>
    <property type="match status" value="1"/>
</dbReference>
<reference evidence="2 3" key="1">
    <citation type="submission" date="2024-04" db="EMBL/GenBank/DDBJ databases">
        <title>Tritrichomonas musculus Genome.</title>
        <authorList>
            <person name="Alves-Ferreira E."/>
            <person name="Grigg M."/>
            <person name="Lorenzi H."/>
            <person name="Galac M."/>
        </authorList>
    </citation>
    <scope>NUCLEOTIDE SEQUENCE [LARGE SCALE GENOMIC DNA]</scope>
    <source>
        <strain evidence="2 3">EAF2021</strain>
    </source>
</reference>
<protein>
    <recommendedName>
        <fullName evidence="1">Protein kinase domain-containing protein</fullName>
    </recommendedName>
</protein>
<dbReference type="PANTHER" id="PTHR45011:SF1">
    <property type="entry name" value="DAP3-BINDING CELL DEATH ENHANCER 1"/>
    <property type="match status" value="1"/>
</dbReference>
<dbReference type="SMART" id="SM00220">
    <property type="entry name" value="S_TKc"/>
    <property type="match status" value="1"/>
</dbReference>
<dbReference type="SMART" id="SM00028">
    <property type="entry name" value="TPR"/>
    <property type="match status" value="7"/>
</dbReference>
<dbReference type="InterPro" id="IPR000719">
    <property type="entry name" value="Prot_kinase_dom"/>
</dbReference>
<evidence type="ECO:0000313" key="2">
    <source>
        <dbReference type="EMBL" id="KAK8847236.1"/>
    </source>
</evidence>
<dbReference type="InterPro" id="IPR052748">
    <property type="entry name" value="ISR_Activator"/>
</dbReference>
<feature type="domain" description="Protein kinase" evidence="1">
    <location>
        <begin position="50"/>
        <end position="280"/>
    </location>
</feature>
<dbReference type="SUPFAM" id="SSF81901">
    <property type="entry name" value="HCP-like"/>
    <property type="match status" value="4"/>
</dbReference>
<proteinExistence type="predicted"/>
<dbReference type="PANTHER" id="PTHR45011">
    <property type="entry name" value="DAP3-BINDING CELL DEATH ENHANCER 1"/>
    <property type="match status" value="1"/>
</dbReference>
<sequence length="1098" mass="128153">MKTLWTEIIYCICGFLIQKALINTKNDQNNNSNLDFNEMKLEISRKDECYAILRILGNGSDGYVYLIYFFPEDKIFALKSPCIEEVALTKRERDNFLNLNYPFMPKYYGHIQVNREYHLMLEYINGKTLDKYDFGSLSDNDLNNIIYELMLTTQRIHTKGYMYRDWRLQNIIINENNDITLIDFGRMIPQDSQEITLSLNFIINPPELDSKQKISDKTDNYLLAFIIYLIQHRLTSEVKKYQDFFNSIKFDEKEKKFYEPCFQKDPNKRASISEMIHLFYITFLYKNTTKGRKEQYLISLLEDNVQRSVQLIDYFTLGVFYESDDYVPRDIPKAVKYYTYAAEKGHLRSQYNLGEIYYNDKNTEKAMKYYQLAADKNHAKSLYMLGKIYYKDKNTSQNINYAIKYLNLAAQQNYHRAQYELGVIYYSGEIVSYDIKKAIDYFTSAAKQNNPKAQYYLGVIYSDKKNQEYYNIKRAVEYWTLAANQNIVSAQYNLGNIYSDSKNSQFDPSKALEFYLMAAKQNDRDSLFNLGRFYSANNTKYHDLKKAIECFKKSAKLGVSDAWYSIGHIYEKHIKNYEEAIKYYKLCADQGNPSALYKLGNIFEKGDYVEGDIKTAIQYYEQASKLGNSKAMCKLGSIYENGQHIPINIDKAIHYYEDASKLNNAYAQFNLGMIYYDKKYNKFDIQKAIQFLDLAAKNNHTNAQYVLGTIYERSDYIANDIYKAIAYYKRAADEGNHRNSQNNLGKIYYNEIGGISRNVNEALKYFQLAAKNKCPNAIYHLGKIYEEGKHGISKNITKALDCFNQAAKLNENNAQYHLGKIYKEGTYNLYNINLAVDFLTRSANQNNKEAQYQLGRLYELGKQVKLDIHKAINYYKSAADNGHILARFYLGSIYFEGRYVDRDYEKALYYFREASTGNTWAKNNFAVIYKVGKGIKADLSKSTELFKEAIKQHDYVAGFNLAHSIYFNNIPSIDEAIEYLMIATLQKIIYSLDLLCLALIKKYDSSNIDKFKPILYKKRGEEGDILFKNVKGNIETKKLRNHSNIESLKKILEGINLVYYGNNIENLTEKKKMEVETHTIPALGNHFIQAFQNKISDM</sequence>
<dbReference type="Pfam" id="PF13176">
    <property type="entry name" value="TPR_7"/>
    <property type="match status" value="1"/>
</dbReference>
<organism evidence="2 3">
    <name type="scientific">Tritrichomonas musculus</name>
    <dbReference type="NCBI Taxonomy" id="1915356"/>
    <lineage>
        <taxon>Eukaryota</taxon>
        <taxon>Metamonada</taxon>
        <taxon>Parabasalia</taxon>
        <taxon>Tritrichomonadida</taxon>
        <taxon>Tritrichomonadidae</taxon>
        <taxon>Tritrichomonas</taxon>
    </lineage>
</organism>
<keyword evidence="3" id="KW-1185">Reference proteome</keyword>
<evidence type="ECO:0000259" key="1">
    <source>
        <dbReference type="PROSITE" id="PS50011"/>
    </source>
</evidence>